<feature type="compositionally biased region" description="Gly residues" evidence="4">
    <location>
        <begin position="485"/>
        <end position="502"/>
    </location>
</feature>
<dbReference type="SUPFAM" id="SSF48452">
    <property type="entry name" value="TPR-like"/>
    <property type="match status" value="1"/>
</dbReference>
<feature type="region of interest" description="Disordered" evidence="4">
    <location>
        <begin position="107"/>
        <end position="130"/>
    </location>
</feature>
<feature type="compositionally biased region" description="Low complexity" evidence="4">
    <location>
        <begin position="369"/>
        <end position="385"/>
    </location>
</feature>
<evidence type="ECO:0000256" key="1">
    <source>
        <dbReference type="ARBA" id="ARBA00022737"/>
    </source>
</evidence>
<protein>
    <recommendedName>
        <fullName evidence="6">STI1 domain-containing protein</fullName>
    </recommendedName>
</protein>
<feature type="region of interest" description="Disordered" evidence="4">
    <location>
        <begin position="456"/>
        <end position="521"/>
    </location>
</feature>
<dbReference type="InterPro" id="IPR011990">
    <property type="entry name" value="TPR-like_helical_dom_sf"/>
</dbReference>
<dbReference type="Gene3D" id="1.25.40.10">
    <property type="entry name" value="Tetratricopeptide repeat domain"/>
    <property type="match status" value="1"/>
</dbReference>
<feature type="region of interest" description="Disordered" evidence="4">
    <location>
        <begin position="317"/>
        <end position="337"/>
    </location>
</feature>
<feature type="region of interest" description="Disordered" evidence="4">
    <location>
        <begin position="357"/>
        <end position="390"/>
    </location>
</feature>
<gene>
    <name evidence="5" type="ORF">LSP00402_LOCUS337</name>
</gene>
<dbReference type="Gene3D" id="1.10.260.100">
    <property type="match status" value="1"/>
</dbReference>
<dbReference type="SMART" id="SM00028">
    <property type="entry name" value="TPR"/>
    <property type="match status" value="2"/>
</dbReference>
<dbReference type="GO" id="GO:0030544">
    <property type="term" value="F:Hsp70 protein binding"/>
    <property type="evidence" value="ECO:0007669"/>
    <property type="project" value="TreeGrafter"/>
</dbReference>
<feature type="compositionally biased region" description="Gly residues" evidence="4">
    <location>
        <begin position="456"/>
        <end position="476"/>
    </location>
</feature>
<evidence type="ECO:0000256" key="4">
    <source>
        <dbReference type="SAM" id="MobiDB-lite"/>
    </source>
</evidence>
<evidence type="ECO:0000256" key="2">
    <source>
        <dbReference type="ARBA" id="ARBA00022803"/>
    </source>
</evidence>
<evidence type="ECO:0008006" key="6">
    <source>
        <dbReference type="Google" id="ProtNLM"/>
    </source>
</evidence>
<feature type="compositionally biased region" description="Pro residues" evidence="4">
    <location>
        <begin position="503"/>
        <end position="513"/>
    </location>
</feature>
<reference evidence="5" key="1">
    <citation type="submission" date="2021-01" db="EMBL/GenBank/DDBJ databases">
        <authorList>
            <person name="Corre E."/>
            <person name="Pelletier E."/>
            <person name="Niang G."/>
            <person name="Scheremetjew M."/>
            <person name="Finn R."/>
            <person name="Kale V."/>
            <person name="Holt S."/>
            <person name="Cochrane G."/>
            <person name="Meng A."/>
            <person name="Brown T."/>
            <person name="Cohen L."/>
        </authorList>
    </citation>
    <scope>NUCLEOTIDE SEQUENCE</scope>
    <source>
        <strain evidence="5">CCMP622</strain>
    </source>
</reference>
<feature type="region of interest" description="Disordered" evidence="4">
    <location>
        <begin position="43"/>
        <end position="63"/>
    </location>
</feature>
<sequence length="521" mass="56229">MRPQLRDGPSEVRARRRIAPAAFPAGGCVGISPKAFARELGRLRGGDGGGPGDMEVEGEQKGPFSESELKTIESVCSRCTLHPELLDRPELQQFKIFIERTADNIRSAKFAPKDPSKSGETGGGEPQKVYKDADGNVFNPVGHDGKSMLIEDPGEFKYPEYVPLPKEEDPDAIKNPDVLDKSEFSVLTSLDMAKIEEMEIPEEDMDAASELKSKGKKLANEGDFEGAVGAFKEAIEKDPSASIIADMAMVYLKNNRPNAAIFIADVALNVTDSAKALKVKGRAQNMLGQYRDALHNLLAGQKIDFDDATRQDEQYARDRMERITKPEEHKRKYDDERAKAKKVYDEKLSRWRKHQYRLQKEKEKLEPDSNPSYSSGRPGGSSMPGMDVPAPDMDNIPPHMQQGMADIMGDPEISSAMSNPATMAKMQAAMAEMQAGKMPNDPEILNLMQKISAKVGGKGGRPPPGMGGGSPFGGGNPFAAAAGGNPFGGGGGNPFGGAGGGYRPPPTAPPTPEAPRCQDID</sequence>
<proteinExistence type="predicted"/>
<dbReference type="PROSITE" id="PS50005">
    <property type="entry name" value="TPR"/>
    <property type="match status" value="1"/>
</dbReference>
<keyword evidence="1" id="KW-0677">Repeat</keyword>
<dbReference type="PANTHER" id="PTHR45883:SF2">
    <property type="entry name" value="HSC70-INTERACTING PROTEIN"/>
    <property type="match status" value="1"/>
</dbReference>
<feature type="compositionally biased region" description="Basic and acidic residues" evidence="4">
    <location>
        <begin position="358"/>
        <end position="367"/>
    </location>
</feature>
<organism evidence="5">
    <name type="scientific">Lotharella oceanica</name>
    <dbReference type="NCBI Taxonomy" id="641309"/>
    <lineage>
        <taxon>Eukaryota</taxon>
        <taxon>Sar</taxon>
        <taxon>Rhizaria</taxon>
        <taxon>Cercozoa</taxon>
        <taxon>Chlorarachniophyceae</taxon>
        <taxon>Lotharella</taxon>
    </lineage>
</organism>
<keyword evidence="2 3" id="KW-0802">TPR repeat</keyword>
<dbReference type="InterPro" id="IPR019734">
    <property type="entry name" value="TPR_rpt"/>
</dbReference>
<evidence type="ECO:0000256" key="3">
    <source>
        <dbReference type="PROSITE-ProRule" id="PRU00339"/>
    </source>
</evidence>
<name>A0A7S2TEK3_9EUKA</name>
<evidence type="ECO:0000313" key="5">
    <source>
        <dbReference type="EMBL" id="CAD9744452.1"/>
    </source>
</evidence>
<dbReference type="EMBL" id="HBHP01000503">
    <property type="protein sequence ID" value="CAD9744452.1"/>
    <property type="molecule type" value="Transcribed_RNA"/>
</dbReference>
<dbReference type="AlphaFoldDB" id="A0A7S2TEK3"/>
<accession>A0A7S2TEK3</accession>
<dbReference type="PANTHER" id="PTHR45883">
    <property type="entry name" value="HSC70-INTERACTING PROTEIN"/>
    <property type="match status" value="1"/>
</dbReference>
<feature type="repeat" description="TPR" evidence="3">
    <location>
        <begin position="208"/>
        <end position="241"/>
    </location>
</feature>